<dbReference type="AlphaFoldDB" id="A0A270NN45"/>
<protein>
    <submittedName>
        <fullName evidence="1">Uncharacterized protein</fullName>
    </submittedName>
</protein>
<reference evidence="1 2" key="1">
    <citation type="submission" date="2017-06" db="EMBL/GenBank/DDBJ databases">
        <title>Genome sequencing and assembly of Stenotrophomonas maltophilia DF07.</title>
        <authorList>
            <person name="Iyer R."/>
        </authorList>
    </citation>
    <scope>NUCLEOTIDE SEQUENCE [LARGE SCALE GENOMIC DNA]</scope>
    <source>
        <strain evidence="1 2">DF07</strain>
    </source>
</reference>
<sequence length="493" mass="52006">MTIEFLQLEHTTTDGRAAALLALRVVGVGQGVGAAGSVVLSLGSSGRGQIYFGGGVDPVIPANGAAALNLGTSGRGYYRDVGGGAAAIRLRARGFQTASGRGAGGARLVLHGSGRQVTAPMAYAGLSARPRMISAFGGRWFASPRSSLAVGETRSSMPTHVLNEVLSIDESRRSALLASCRTVDTLSLEDAAAVVFMLLVEEGVSFSSEIHADAIKLERVIDRLLVLGIANSYADALNALVGGLWFGALTEALRTETVIDGLLGTEVVASLQRAAERVVDGMLAEAAAFEVGTGVVMVDEQLLVGAAGGATAELAQLLRDGLGFVTRLALDTGEYVAWVMNTESRALSRYTQYPFNSFAKIGGRYYAAAADGLHRLDGDDDDGTPIAARLRLGLSALGTRRLKRLPEAFVGYTASGALLLHVITVNEQSGQKEAAIYRILERPASSERETRWKLGKGIKAVDFDFVIENVDGADFELAAIDFRPIYLDRRTRG</sequence>
<dbReference type="Proteomes" id="UP000216433">
    <property type="component" value="Unassembled WGS sequence"/>
</dbReference>
<proteinExistence type="predicted"/>
<dbReference type="EMBL" id="NJGC01000004">
    <property type="protein sequence ID" value="PAM73130.1"/>
    <property type="molecule type" value="Genomic_DNA"/>
</dbReference>
<name>A0A270NN45_STEMA</name>
<comment type="caution">
    <text evidence="1">The sequence shown here is derived from an EMBL/GenBank/DDBJ whole genome shotgun (WGS) entry which is preliminary data.</text>
</comment>
<evidence type="ECO:0000313" key="2">
    <source>
        <dbReference type="Proteomes" id="UP000216433"/>
    </source>
</evidence>
<evidence type="ECO:0000313" key="1">
    <source>
        <dbReference type="EMBL" id="PAM73130.1"/>
    </source>
</evidence>
<organism evidence="1 2">
    <name type="scientific">Stenotrophomonas maltophilia</name>
    <name type="common">Pseudomonas maltophilia</name>
    <name type="synonym">Xanthomonas maltophilia</name>
    <dbReference type="NCBI Taxonomy" id="40324"/>
    <lineage>
        <taxon>Bacteria</taxon>
        <taxon>Pseudomonadati</taxon>
        <taxon>Pseudomonadota</taxon>
        <taxon>Gammaproteobacteria</taxon>
        <taxon>Lysobacterales</taxon>
        <taxon>Lysobacteraceae</taxon>
        <taxon>Stenotrophomonas</taxon>
        <taxon>Stenotrophomonas maltophilia group</taxon>
    </lineage>
</organism>
<dbReference type="RefSeq" id="WP_095377370.1">
    <property type="nucleotide sequence ID" value="NZ_NJGC01000004.1"/>
</dbReference>
<gene>
    <name evidence="1" type="ORF">CEK00_04600</name>
</gene>
<accession>A0A270NN45</accession>